<dbReference type="InterPro" id="IPR050428">
    <property type="entry name" value="TCS_sensor_his_kinase"/>
</dbReference>
<dbReference type="EMBL" id="LSRE01000002">
    <property type="protein sequence ID" value="KXP01125.1"/>
    <property type="molecule type" value="Genomic_DNA"/>
</dbReference>
<dbReference type="InterPro" id="IPR003661">
    <property type="entry name" value="HisK_dim/P_dom"/>
</dbReference>
<evidence type="ECO:0000256" key="1">
    <source>
        <dbReference type="ARBA" id="ARBA00000085"/>
    </source>
</evidence>
<feature type="transmembrane region" description="Helical" evidence="11">
    <location>
        <begin position="157"/>
        <end position="179"/>
    </location>
</feature>
<keyword evidence="10 11" id="KW-0472">Membrane</keyword>
<keyword evidence="5" id="KW-0808">Transferase</keyword>
<comment type="subcellular location">
    <subcellularLocation>
        <location evidence="2">Cell membrane</location>
    </subcellularLocation>
</comment>
<comment type="catalytic activity">
    <reaction evidence="1">
        <text>ATP + protein L-histidine = ADP + protein N-phospho-L-histidine.</text>
        <dbReference type="EC" id="2.7.13.3"/>
    </reaction>
</comment>
<dbReference type="InterPro" id="IPR036890">
    <property type="entry name" value="HATPase_C_sf"/>
</dbReference>
<evidence type="ECO:0000313" key="17">
    <source>
        <dbReference type="Proteomes" id="UP000070409"/>
    </source>
</evidence>
<keyword evidence="6 11" id="KW-0812">Transmembrane</keyword>
<feature type="domain" description="HAMP" evidence="13">
    <location>
        <begin position="185"/>
        <end position="238"/>
    </location>
</feature>
<dbReference type="PROSITE" id="PS50109">
    <property type="entry name" value="HIS_KIN"/>
    <property type="match status" value="1"/>
</dbReference>
<evidence type="ECO:0000256" key="2">
    <source>
        <dbReference type="ARBA" id="ARBA00004236"/>
    </source>
</evidence>
<dbReference type="GO" id="GO:0005886">
    <property type="term" value="C:plasma membrane"/>
    <property type="evidence" value="ECO:0007669"/>
    <property type="project" value="UniProtKB-SubCell"/>
</dbReference>
<dbReference type="CDD" id="cd00082">
    <property type="entry name" value="HisKA"/>
    <property type="match status" value="1"/>
</dbReference>
<feature type="domain" description="Histidine kinase" evidence="12">
    <location>
        <begin position="246"/>
        <end position="454"/>
    </location>
</feature>
<dbReference type="InterPro" id="IPR005467">
    <property type="entry name" value="His_kinase_dom"/>
</dbReference>
<evidence type="ECO:0000256" key="10">
    <source>
        <dbReference type="ARBA" id="ARBA00023136"/>
    </source>
</evidence>
<dbReference type="SMART" id="SM00387">
    <property type="entry name" value="HATPase_c"/>
    <property type="match status" value="1"/>
</dbReference>
<keyword evidence="17" id="KW-1185">Reference proteome</keyword>
<dbReference type="Gene3D" id="6.10.340.10">
    <property type="match status" value="1"/>
</dbReference>
<dbReference type="STRING" id="239498.AXK60_09550"/>
<comment type="caution">
    <text evidence="15">The sequence shown here is derived from an EMBL/GenBank/DDBJ whole genome shotgun (WGS) entry which is preliminary data.</text>
</comment>
<dbReference type="AlphaFoldDB" id="A0A138ABX7"/>
<dbReference type="SUPFAM" id="SSF47384">
    <property type="entry name" value="Homodimeric domain of signal transducing histidine kinase"/>
    <property type="match status" value="1"/>
</dbReference>
<dbReference type="Pfam" id="PF02518">
    <property type="entry name" value="HATPase_c"/>
    <property type="match status" value="1"/>
</dbReference>
<reference evidence="14 17" key="3">
    <citation type="submission" date="2016-02" db="EMBL/GenBank/DDBJ databases">
        <authorList>
            <person name="Teng J.L."/>
            <person name="Tang Y."/>
            <person name="Huang Y."/>
            <person name="Guo F."/>
            <person name="Wei W."/>
            <person name="Chen J.H."/>
            <person name="Wong S.Y."/>
            <person name="Lau S.K."/>
            <person name="Woo P.C."/>
        </authorList>
    </citation>
    <scope>NUCLEOTIDE SEQUENCE [LARGE SCALE GENOMIC DNA]</scope>
    <source>
        <strain evidence="14 17">JCM 13375</strain>
    </source>
</reference>
<dbReference type="SMART" id="SM00388">
    <property type="entry name" value="HisKA"/>
    <property type="match status" value="1"/>
</dbReference>
<feature type="transmembrane region" description="Helical" evidence="11">
    <location>
        <begin position="20"/>
        <end position="39"/>
    </location>
</feature>
<evidence type="ECO:0000313" key="16">
    <source>
        <dbReference type="Proteomes" id="UP000070258"/>
    </source>
</evidence>
<proteinExistence type="predicted"/>
<evidence type="ECO:0000256" key="11">
    <source>
        <dbReference type="SAM" id="Phobius"/>
    </source>
</evidence>
<gene>
    <name evidence="15" type="ORF">AXK60_09550</name>
    <name evidence="14" type="ORF">AXK61_13765</name>
</gene>
<dbReference type="PANTHER" id="PTHR45436">
    <property type="entry name" value="SENSOR HISTIDINE KINASE YKOH"/>
    <property type="match status" value="1"/>
</dbReference>
<dbReference type="SUPFAM" id="SSF158472">
    <property type="entry name" value="HAMP domain-like"/>
    <property type="match status" value="1"/>
</dbReference>
<dbReference type="InterPro" id="IPR003660">
    <property type="entry name" value="HAMP_dom"/>
</dbReference>
<sequence length="454" mass="47886">MRQRVIRVLRPVRSRLTLTATALVTVALVIAGAVMVLVLHRVLLDSADNTNTARATDIAAALAESGPDGIDDGLLSPGQNIDLIQILDSEGRVLRSSRSHPGGALGGVVPAGARTVLDGATAAPSDAEYRATRVGVRTAAGDFTVEVGTAESALNRLVLLVAGLCAAVFPVVVAAMAWLTHVFVGRALSPVERIRSQVAEISDADLAERVPVPATGDEVETLARTMNAMLGRLETAQTTQRRFVADASHELNSPLTSIFGLLDLADQTDEPVDVDTVRTLLLPEADRMRGLIADLALLARADESGAPVPRTDVDLARLVADEAERLRALGRHGIDVSTVPAIVRGDPGQLARVVRNLTDNAARYARTRLTLTMTADGGTVTVAVTDDGPGIPEADRHRVFERFVRLDAARSRSSGGSGLGLAIVAEIVRAHDGTYGVDVDGRGGTRFWFTLPTT</sequence>
<reference evidence="15" key="2">
    <citation type="submission" date="2016-02" db="EMBL/GenBank/DDBJ databases">
        <authorList>
            <person name="Teng J.L."/>
            <person name="Yang Y."/>
            <person name="Huang Y."/>
            <person name="Guo F."/>
            <person name="Wei W."/>
            <person name="Chen J.H."/>
            <person name="Wong S.Y."/>
            <person name="Lau S.K."/>
            <person name="Woo P.C."/>
        </authorList>
    </citation>
    <scope>NUCLEOTIDE SEQUENCE</scope>
    <source>
        <strain evidence="15">JCM 15929</strain>
    </source>
</reference>
<dbReference type="PROSITE" id="PS50885">
    <property type="entry name" value="HAMP"/>
    <property type="match status" value="1"/>
</dbReference>
<evidence type="ECO:0000256" key="3">
    <source>
        <dbReference type="ARBA" id="ARBA00012438"/>
    </source>
</evidence>
<dbReference type="InterPro" id="IPR004358">
    <property type="entry name" value="Sig_transdc_His_kin-like_C"/>
</dbReference>
<dbReference type="Proteomes" id="UP000070258">
    <property type="component" value="Unassembled WGS sequence"/>
</dbReference>
<evidence type="ECO:0000259" key="12">
    <source>
        <dbReference type="PROSITE" id="PS50109"/>
    </source>
</evidence>
<dbReference type="GO" id="GO:0000155">
    <property type="term" value="F:phosphorelay sensor kinase activity"/>
    <property type="evidence" value="ECO:0007669"/>
    <property type="project" value="InterPro"/>
</dbReference>
<keyword evidence="7" id="KW-0418">Kinase</keyword>
<evidence type="ECO:0000313" key="14">
    <source>
        <dbReference type="EMBL" id="KXP01125.1"/>
    </source>
</evidence>
<evidence type="ECO:0000256" key="5">
    <source>
        <dbReference type="ARBA" id="ARBA00022679"/>
    </source>
</evidence>
<dbReference type="PANTHER" id="PTHR45436:SF5">
    <property type="entry name" value="SENSOR HISTIDINE KINASE TRCS"/>
    <property type="match status" value="1"/>
</dbReference>
<dbReference type="SMART" id="SM00304">
    <property type="entry name" value="HAMP"/>
    <property type="match status" value="1"/>
</dbReference>
<evidence type="ECO:0000256" key="4">
    <source>
        <dbReference type="ARBA" id="ARBA00022553"/>
    </source>
</evidence>
<dbReference type="EC" id="2.7.13.3" evidence="3"/>
<dbReference type="SUPFAM" id="SSF55874">
    <property type="entry name" value="ATPase domain of HSP90 chaperone/DNA topoisomerase II/histidine kinase"/>
    <property type="match status" value="1"/>
</dbReference>
<evidence type="ECO:0000259" key="13">
    <source>
        <dbReference type="PROSITE" id="PS50885"/>
    </source>
</evidence>
<dbReference type="Pfam" id="PF00512">
    <property type="entry name" value="HisKA"/>
    <property type="match status" value="1"/>
</dbReference>
<keyword evidence="8 11" id="KW-1133">Transmembrane helix</keyword>
<protein>
    <recommendedName>
        <fullName evidence="3">histidine kinase</fullName>
        <ecNumber evidence="3">2.7.13.3</ecNumber>
    </recommendedName>
</protein>
<dbReference type="InterPro" id="IPR036097">
    <property type="entry name" value="HisK_dim/P_sf"/>
</dbReference>
<name>A0A138ABX7_9ACTN</name>
<dbReference type="InterPro" id="IPR003594">
    <property type="entry name" value="HATPase_dom"/>
</dbReference>
<evidence type="ECO:0000256" key="9">
    <source>
        <dbReference type="ARBA" id="ARBA00023012"/>
    </source>
</evidence>
<dbReference type="Gene3D" id="3.30.565.10">
    <property type="entry name" value="Histidine kinase-like ATPase, C-terminal domain"/>
    <property type="match status" value="1"/>
</dbReference>
<dbReference type="CDD" id="cd06225">
    <property type="entry name" value="HAMP"/>
    <property type="match status" value="1"/>
</dbReference>
<keyword evidence="9" id="KW-0902">Two-component regulatory system</keyword>
<organism evidence="15 16">
    <name type="scientific">Tsukamurella pseudospumae</name>
    <dbReference type="NCBI Taxonomy" id="239498"/>
    <lineage>
        <taxon>Bacteria</taxon>
        <taxon>Bacillati</taxon>
        <taxon>Actinomycetota</taxon>
        <taxon>Actinomycetes</taxon>
        <taxon>Mycobacteriales</taxon>
        <taxon>Tsukamurellaceae</taxon>
        <taxon>Tsukamurella</taxon>
    </lineage>
</organism>
<dbReference type="PRINTS" id="PR00344">
    <property type="entry name" value="BCTRLSENSOR"/>
</dbReference>
<accession>A0A138ABX7</accession>
<evidence type="ECO:0000313" key="15">
    <source>
        <dbReference type="EMBL" id="KXP07910.1"/>
    </source>
</evidence>
<evidence type="ECO:0000256" key="6">
    <source>
        <dbReference type="ARBA" id="ARBA00022692"/>
    </source>
</evidence>
<dbReference type="Gene3D" id="1.10.287.130">
    <property type="match status" value="1"/>
</dbReference>
<dbReference type="EMBL" id="LSRF01000055">
    <property type="protein sequence ID" value="KXP07910.1"/>
    <property type="molecule type" value="Genomic_DNA"/>
</dbReference>
<reference evidence="16" key="1">
    <citation type="submission" date="2016-02" db="EMBL/GenBank/DDBJ databases">
        <authorList>
            <person name="Wen L."/>
            <person name="He K."/>
            <person name="Yang H."/>
        </authorList>
    </citation>
    <scope>NUCLEOTIDE SEQUENCE [LARGE SCALE GENOMIC DNA]</scope>
    <source>
        <strain evidence="16">JCM 15929</strain>
    </source>
</reference>
<keyword evidence="4" id="KW-0597">Phosphoprotein</keyword>
<dbReference type="Proteomes" id="UP000070409">
    <property type="component" value="Unassembled WGS sequence"/>
</dbReference>
<evidence type="ECO:0000256" key="8">
    <source>
        <dbReference type="ARBA" id="ARBA00022989"/>
    </source>
</evidence>
<evidence type="ECO:0000256" key="7">
    <source>
        <dbReference type="ARBA" id="ARBA00022777"/>
    </source>
</evidence>
<dbReference type="Pfam" id="PF00672">
    <property type="entry name" value="HAMP"/>
    <property type="match status" value="1"/>
</dbReference>